<protein>
    <submittedName>
        <fullName evidence="2">Uncharacterized protein</fullName>
    </submittedName>
</protein>
<gene>
    <name evidence="2" type="ORF">TM448A02410_0009</name>
</gene>
<feature type="compositionally biased region" description="Basic and acidic residues" evidence="1">
    <location>
        <begin position="103"/>
        <end position="120"/>
    </location>
</feature>
<feature type="region of interest" description="Disordered" evidence="1">
    <location>
        <begin position="90"/>
        <end position="149"/>
    </location>
</feature>
<dbReference type="AlphaFoldDB" id="A0A6H1ZVN0"/>
<reference evidence="2" key="1">
    <citation type="submission" date="2020-03" db="EMBL/GenBank/DDBJ databases">
        <title>The deep terrestrial virosphere.</title>
        <authorList>
            <person name="Holmfeldt K."/>
            <person name="Nilsson E."/>
            <person name="Simone D."/>
            <person name="Lopez-Fernandez M."/>
            <person name="Wu X."/>
            <person name="de Brujin I."/>
            <person name="Lundin D."/>
            <person name="Andersson A."/>
            <person name="Bertilsson S."/>
            <person name="Dopson M."/>
        </authorList>
    </citation>
    <scope>NUCLEOTIDE SEQUENCE</scope>
    <source>
        <strain evidence="2">TM448A02410</strain>
    </source>
</reference>
<evidence type="ECO:0000256" key="1">
    <source>
        <dbReference type="SAM" id="MobiDB-lite"/>
    </source>
</evidence>
<dbReference type="EMBL" id="MT144303">
    <property type="protein sequence ID" value="QJA51986.1"/>
    <property type="molecule type" value="Genomic_DNA"/>
</dbReference>
<name>A0A6H1ZVN0_9ZZZZ</name>
<proteinExistence type="predicted"/>
<feature type="compositionally biased region" description="Basic and acidic residues" evidence="1">
    <location>
        <begin position="132"/>
        <end position="146"/>
    </location>
</feature>
<accession>A0A6H1ZVN0</accession>
<evidence type="ECO:0000313" key="2">
    <source>
        <dbReference type="EMBL" id="QJA51986.1"/>
    </source>
</evidence>
<sequence length="297" mass="33428">MTDAGAVIRAIKMGFEDSVICDTLHITKATLDLIKIDSGSLKDNFDQGRSYEDTASNLLKDPAEVWYAYHVFENDNKILEQEILAENEGKLRLKPPPIVKPKPRAEQTGDGKPPKQKEPKGGGQGGSKKKSPPKEKIDEAITKEAEAPTGAVLMEDAGRIGEEISRKRQEIGKYVMETMDLAARQTGYTDLKSFIEFIYTHFINNYGKNEQKDRQIQDLTDANQLLIDALEERNRRAFIARQIDAHVLETMDRGHPIASGNLLEYARFLEEYYKPVNTELLINSKGEDEINAASRCQ</sequence>
<organism evidence="2">
    <name type="scientific">viral metagenome</name>
    <dbReference type="NCBI Taxonomy" id="1070528"/>
    <lineage>
        <taxon>unclassified sequences</taxon>
        <taxon>metagenomes</taxon>
        <taxon>organismal metagenomes</taxon>
    </lineage>
</organism>